<evidence type="ECO:0000256" key="1">
    <source>
        <dbReference type="ARBA" id="ARBA00004496"/>
    </source>
</evidence>
<dbReference type="InterPro" id="IPR000608">
    <property type="entry name" value="UBC"/>
</dbReference>
<protein>
    <recommendedName>
        <fullName evidence="8">Ubiquitin-conjugating enzyme E2 Z</fullName>
    </recommendedName>
    <alternativeName>
        <fullName evidence="9">E2 ubiquitin-conjugating enzyme Z</fullName>
    </alternativeName>
    <alternativeName>
        <fullName evidence="11">Ubiquitin carrier protein Z</fullName>
    </alternativeName>
    <alternativeName>
        <fullName evidence="10">Ubiquitin-protein ligase Z</fullName>
    </alternativeName>
</protein>
<dbReference type="SMART" id="SM00212">
    <property type="entry name" value="UBCc"/>
    <property type="match status" value="1"/>
</dbReference>
<reference evidence="13" key="1">
    <citation type="journal article" date="2020" name="Nature">
        <title>Giant virus diversity and host interactions through global metagenomics.</title>
        <authorList>
            <person name="Schulz F."/>
            <person name="Roux S."/>
            <person name="Paez-Espino D."/>
            <person name="Jungbluth S."/>
            <person name="Walsh D.A."/>
            <person name="Denef V.J."/>
            <person name="McMahon K.D."/>
            <person name="Konstantinidis K.T."/>
            <person name="Eloe-Fadrosh E.A."/>
            <person name="Kyrpides N.C."/>
            <person name="Woyke T."/>
        </authorList>
    </citation>
    <scope>NUCLEOTIDE SEQUENCE</scope>
    <source>
        <strain evidence="13">GVMAG-S-ERX555967-130</strain>
    </source>
</reference>
<dbReference type="PROSITE" id="PS50127">
    <property type="entry name" value="UBC_2"/>
    <property type="match status" value="1"/>
</dbReference>
<dbReference type="GO" id="GO:0016740">
    <property type="term" value="F:transferase activity"/>
    <property type="evidence" value="ECO:0007669"/>
    <property type="project" value="UniProtKB-KW"/>
</dbReference>
<evidence type="ECO:0000256" key="5">
    <source>
        <dbReference type="ARBA" id="ARBA00022741"/>
    </source>
</evidence>
<dbReference type="InterPro" id="IPR016135">
    <property type="entry name" value="UBQ-conjugating_enzyme/RWD"/>
</dbReference>
<evidence type="ECO:0000256" key="4">
    <source>
        <dbReference type="ARBA" id="ARBA00022703"/>
    </source>
</evidence>
<keyword evidence="6" id="KW-0833">Ubl conjugation pathway</keyword>
<keyword evidence="3" id="KW-0808">Transferase</keyword>
<evidence type="ECO:0000256" key="7">
    <source>
        <dbReference type="ARBA" id="ARBA00022840"/>
    </source>
</evidence>
<evidence type="ECO:0000256" key="2">
    <source>
        <dbReference type="ARBA" id="ARBA00022490"/>
    </source>
</evidence>
<organism evidence="13">
    <name type="scientific">viral metagenome</name>
    <dbReference type="NCBI Taxonomy" id="1070528"/>
    <lineage>
        <taxon>unclassified sequences</taxon>
        <taxon>metagenomes</taxon>
        <taxon>organismal metagenomes</taxon>
    </lineage>
</organism>
<evidence type="ECO:0000256" key="11">
    <source>
        <dbReference type="ARBA" id="ARBA00042401"/>
    </source>
</evidence>
<evidence type="ECO:0000259" key="12">
    <source>
        <dbReference type="PROSITE" id="PS50127"/>
    </source>
</evidence>
<name>A0A6C0F5B8_9ZZZZ</name>
<keyword evidence="2" id="KW-0963">Cytoplasm</keyword>
<evidence type="ECO:0000256" key="9">
    <source>
        <dbReference type="ARBA" id="ARBA00041798"/>
    </source>
</evidence>
<keyword evidence="4" id="KW-0053">Apoptosis</keyword>
<dbReference type="GO" id="GO:0043066">
    <property type="term" value="P:negative regulation of apoptotic process"/>
    <property type="evidence" value="ECO:0007669"/>
    <property type="project" value="TreeGrafter"/>
</dbReference>
<evidence type="ECO:0000256" key="10">
    <source>
        <dbReference type="ARBA" id="ARBA00042316"/>
    </source>
</evidence>
<evidence type="ECO:0000256" key="8">
    <source>
        <dbReference type="ARBA" id="ARBA00039894"/>
    </source>
</evidence>
<accession>A0A6C0F5B8</accession>
<dbReference type="GO" id="GO:0006915">
    <property type="term" value="P:apoptotic process"/>
    <property type="evidence" value="ECO:0007669"/>
    <property type="project" value="UniProtKB-KW"/>
</dbReference>
<evidence type="ECO:0000256" key="3">
    <source>
        <dbReference type="ARBA" id="ARBA00022679"/>
    </source>
</evidence>
<dbReference type="Gene3D" id="3.10.110.10">
    <property type="entry name" value="Ubiquitin Conjugating Enzyme"/>
    <property type="match status" value="1"/>
</dbReference>
<dbReference type="GO" id="GO:0005524">
    <property type="term" value="F:ATP binding"/>
    <property type="evidence" value="ECO:0007669"/>
    <property type="project" value="UniProtKB-KW"/>
</dbReference>
<keyword evidence="7" id="KW-0067">ATP-binding</keyword>
<dbReference type="GO" id="GO:0005737">
    <property type="term" value="C:cytoplasm"/>
    <property type="evidence" value="ECO:0007669"/>
    <property type="project" value="UniProtKB-SubCell"/>
</dbReference>
<dbReference type="Pfam" id="PF00179">
    <property type="entry name" value="UQ_con"/>
    <property type="match status" value="1"/>
</dbReference>
<dbReference type="PANTHER" id="PTHR46116:SF26">
    <property type="entry name" value="UBIQUITIN-CONJUGATING ENZYME E2 Z"/>
    <property type="match status" value="1"/>
</dbReference>
<evidence type="ECO:0000313" key="13">
    <source>
        <dbReference type="EMBL" id="QHT36798.1"/>
    </source>
</evidence>
<sequence length="246" mass="28616">MPLKQCIQRITRRDMKSAQSLTDVGIYVWFDESDITKATAMILGPENTPYANGFLYFRITFPSNYPFVPPQVVYISTSRHRIHPNLYVGRSHNNFEGKVCLSILNTWSGPKWTQTMDISTILLSIQSLLDKYPLRNEPGWEKSKPSCLDAYNLLVAYDTYQQLIIRNAEPFDETFQSFIPVIETHLKQNKEVIMENWSRLSKLFPEPQMYPDPSKPNFIKNPYGDRIFINCSDIQSQLEAMFLNLK</sequence>
<proteinExistence type="predicted"/>
<dbReference type="GO" id="GO:0004869">
    <property type="term" value="F:cysteine-type endopeptidase inhibitor activity"/>
    <property type="evidence" value="ECO:0007669"/>
    <property type="project" value="TreeGrafter"/>
</dbReference>
<evidence type="ECO:0000256" key="6">
    <source>
        <dbReference type="ARBA" id="ARBA00022786"/>
    </source>
</evidence>
<comment type="subcellular location">
    <subcellularLocation>
        <location evidence="1">Cytoplasm</location>
    </subcellularLocation>
</comment>
<dbReference type="EMBL" id="MN738786">
    <property type="protein sequence ID" value="QHT36798.1"/>
    <property type="molecule type" value="Genomic_DNA"/>
</dbReference>
<feature type="domain" description="UBC core" evidence="12">
    <location>
        <begin position="5"/>
        <end position="173"/>
    </location>
</feature>
<dbReference type="SUPFAM" id="SSF54495">
    <property type="entry name" value="UBC-like"/>
    <property type="match status" value="1"/>
</dbReference>
<dbReference type="GO" id="GO:0005634">
    <property type="term" value="C:nucleus"/>
    <property type="evidence" value="ECO:0007669"/>
    <property type="project" value="TreeGrafter"/>
</dbReference>
<keyword evidence="5" id="KW-0547">Nucleotide-binding</keyword>
<dbReference type="PANTHER" id="PTHR46116">
    <property type="entry name" value="(E3-INDEPENDENT) E2 UBIQUITIN-CONJUGATING ENZYME"/>
    <property type="match status" value="1"/>
</dbReference>
<dbReference type="AlphaFoldDB" id="A0A6C0F5B8"/>